<dbReference type="PANTHER" id="PTHR43265">
    <property type="entry name" value="ESTERASE ESTD"/>
    <property type="match status" value="1"/>
</dbReference>
<sequence>MTDPGVVAGTVVAMAAEGRFADVEELFAPRLRAAASAETLRVGWEMEIAKAGPVTAVGGPVREPVKAGLVRVSVPVTCRRGGLTVVMSVDGDGMLHGLRLAPPSGTSWEPPAYTVPGRFTEREVTVGAGPLAVPGTVTLPRGRGPWPAVVLLASGPFDRDLTTGPDKPFKDLAWGLGSRGVAVVRFDKVTHVHPGVGSEPGFTMADEYVPHAIAAVHLLQREPAVDPARVYVLGHSGGGKATTRVAAAEASVAGLVSLAGDTVPLSRAAVRVARYLAELDPGPATTAALETVSRQAALVESPGLSPSTPAADLLFGWPASYWLDLREYDPVATAAGLAKPMLILQGGRDYQVTVADDLARWRAGLAHRSDVTISVHDADDHLFFRGEGPAKPGYESPQHVDPAVVAEIAGWLAPRRRGIARFFARRRPVAG</sequence>
<gene>
    <name evidence="1" type="ORF">DMA12_14630</name>
</gene>
<name>A0A428WQF9_AMYBA</name>
<dbReference type="OrthoDB" id="9809549at2"/>
<proteinExistence type="predicted"/>
<dbReference type="PANTHER" id="PTHR43265:SF1">
    <property type="entry name" value="ESTERASE ESTD"/>
    <property type="match status" value="1"/>
</dbReference>
<evidence type="ECO:0000313" key="2">
    <source>
        <dbReference type="Proteomes" id="UP000286716"/>
    </source>
</evidence>
<dbReference type="GO" id="GO:0052689">
    <property type="term" value="F:carboxylic ester hydrolase activity"/>
    <property type="evidence" value="ECO:0007669"/>
    <property type="project" value="TreeGrafter"/>
</dbReference>
<accession>A0A428WQF9</accession>
<dbReference type="RefSeq" id="WP_043790904.1">
    <property type="nucleotide sequence ID" value="NZ_QHHU01000017.1"/>
</dbReference>
<dbReference type="SUPFAM" id="SSF53474">
    <property type="entry name" value="alpha/beta-Hydrolases"/>
    <property type="match status" value="1"/>
</dbReference>
<dbReference type="InterPro" id="IPR029058">
    <property type="entry name" value="AB_hydrolase_fold"/>
</dbReference>
<dbReference type="Proteomes" id="UP000286716">
    <property type="component" value="Unassembled WGS sequence"/>
</dbReference>
<reference evidence="1 2" key="1">
    <citation type="submission" date="2018-05" db="EMBL/GenBank/DDBJ databases">
        <title>Evolution of GPA BGCs.</title>
        <authorList>
            <person name="Waglechner N."/>
            <person name="Wright G.D."/>
        </authorList>
    </citation>
    <scope>NUCLEOTIDE SEQUENCE [LARGE SCALE GENOMIC DNA]</scope>
    <source>
        <strain evidence="1 2">DSM 5908</strain>
    </source>
</reference>
<comment type="caution">
    <text evidence="1">The sequence shown here is derived from an EMBL/GenBank/DDBJ whole genome shotgun (WGS) entry which is preliminary data.</text>
</comment>
<dbReference type="Gene3D" id="3.40.50.1820">
    <property type="entry name" value="alpha/beta hydrolase"/>
    <property type="match status" value="1"/>
</dbReference>
<keyword evidence="2" id="KW-1185">Reference proteome</keyword>
<protein>
    <recommendedName>
        <fullName evidence="3">Serine aminopeptidase S33 domain-containing protein</fullName>
    </recommendedName>
</protein>
<evidence type="ECO:0000313" key="1">
    <source>
        <dbReference type="EMBL" id="RSM45258.1"/>
    </source>
</evidence>
<dbReference type="InterPro" id="IPR053145">
    <property type="entry name" value="AB_hydrolase_Est10"/>
</dbReference>
<dbReference type="EMBL" id="QHHU01000017">
    <property type="protein sequence ID" value="RSM45258.1"/>
    <property type="molecule type" value="Genomic_DNA"/>
</dbReference>
<evidence type="ECO:0008006" key="3">
    <source>
        <dbReference type="Google" id="ProtNLM"/>
    </source>
</evidence>
<dbReference type="AlphaFoldDB" id="A0A428WQF9"/>
<organism evidence="1 2">
    <name type="scientific">Amycolatopsis balhimycina DSM 5908</name>
    <dbReference type="NCBI Taxonomy" id="1081091"/>
    <lineage>
        <taxon>Bacteria</taxon>
        <taxon>Bacillati</taxon>
        <taxon>Actinomycetota</taxon>
        <taxon>Actinomycetes</taxon>
        <taxon>Pseudonocardiales</taxon>
        <taxon>Pseudonocardiaceae</taxon>
        <taxon>Amycolatopsis</taxon>
    </lineage>
</organism>